<dbReference type="RefSeq" id="WP_236702015.1">
    <property type="nucleotide sequence ID" value="NZ_CP010536.1"/>
</dbReference>
<dbReference type="KEGG" id="cbw:RR42_m2050"/>
<name>A0A0C4Y2Q2_9BURK</name>
<dbReference type="AlphaFoldDB" id="A0A0C4Y2Q2"/>
<dbReference type="Proteomes" id="UP000031843">
    <property type="component" value="Chromosome main"/>
</dbReference>
<evidence type="ECO:0000313" key="2">
    <source>
        <dbReference type="Proteomes" id="UP000031843"/>
    </source>
</evidence>
<sequence>MEFGILSPARVAAWIAPTGHKSLGFSLTRELWGPTPAQMRCERDLSAR</sequence>
<reference evidence="1 2" key="1">
    <citation type="journal article" date="2015" name="Genome Announc.">
        <title>Complete Genome Sequence of Cupriavidus basilensis 4G11, Isolated from the Oak Ridge Field Research Center Site.</title>
        <authorList>
            <person name="Ray J."/>
            <person name="Waters R.J."/>
            <person name="Skerker J.M."/>
            <person name="Kuehl J.V."/>
            <person name="Price M.N."/>
            <person name="Huang J."/>
            <person name="Chakraborty R."/>
            <person name="Arkin A.P."/>
            <person name="Deutschbauer A."/>
        </authorList>
    </citation>
    <scope>NUCLEOTIDE SEQUENCE [LARGE SCALE GENOMIC DNA]</scope>
    <source>
        <strain evidence="1">4G11</strain>
    </source>
</reference>
<proteinExistence type="predicted"/>
<evidence type="ECO:0000313" key="1">
    <source>
        <dbReference type="EMBL" id="AJG19442.1"/>
    </source>
</evidence>
<protein>
    <submittedName>
        <fullName evidence="1">Uncharacterized protein</fullName>
    </submittedName>
</protein>
<dbReference type="EMBL" id="CP010536">
    <property type="protein sequence ID" value="AJG19442.1"/>
    <property type="molecule type" value="Genomic_DNA"/>
</dbReference>
<organism evidence="1 2">
    <name type="scientific">Cupriavidus basilensis</name>
    <dbReference type="NCBI Taxonomy" id="68895"/>
    <lineage>
        <taxon>Bacteria</taxon>
        <taxon>Pseudomonadati</taxon>
        <taxon>Pseudomonadota</taxon>
        <taxon>Betaproteobacteria</taxon>
        <taxon>Burkholderiales</taxon>
        <taxon>Burkholderiaceae</taxon>
        <taxon>Cupriavidus</taxon>
    </lineage>
</organism>
<gene>
    <name evidence="1" type="ORF">RR42_m2050</name>
</gene>
<keyword evidence="2" id="KW-1185">Reference proteome</keyword>
<accession>A0A0C4Y2Q2</accession>